<dbReference type="Proteomes" id="UP000033109">
    <property type="component" value="Chromosome"/>
</dbReference>
<evidence type="ECO:0000256" key="3">
    <source>
        <dbReference type="ARBA" id="ARBA00022989"/>
    </source>
</evidence>
<dbReference type="HOGENOM" id="CLU_1936141_0_0_10"/>
<dbReference type="PATRIC" id="fig|400092.3.peg.1593"/>
<comment type="subcellular location">
    <subcellularLocation>
        <location evidence="1">Endomembrane system</location>
        <topology evidence="1">Multi-pass membrane protein</topology>
    </subcellularLocation>
</comment>
<dbReference type="RefSeq" id="WP_052738755.1">
    <property type="nucleotide sequence ID" value="NZ_CP009621.1"/>
</dbReference>
<dbReference type="AlphaFoldDB" id="A0A0E3ZFL1"/>
<evidence type="ECO:0000256" key="5">
    <source>
        <dbReference type="SAM" id="Phobius"/>
    </source>
</evidence>
<evidence type="ECO:0000256" key="1">
    <source>
        <dbReference type="ARBA" id="ARBA00004127"/>
    </source>
</evidence>
<evidence type="ECO:0000256" key="2">
    <source>
        <dbReference type="ARBA" id="ARBA00022692"/>
    </source>
</evidence>
<sequence length="130" mass="15102">MGIRKILSRKRRKEIKQDLKVKEKQNLEIRDSLAMERTKLANERTFLAYMRTAMAMVLAGLTFIKVFEEDPFYIGVGIAFIPVGMAVAAFGYYRFARKKREVSQHTEAYTPTSQVHAEVIEQEKVMPDRQ</sequence>
<dbReference type="STRING" id="400092.PKOR_07180"/>
<keyword evidence="3 5" id="KW-1133">Transmembrane helix</keyword>
<dbReference type="KEGG" id="pko:PKOR_07180"/>
<gene>
    <name evidence="7" type="ORF">PKOR_07180</name>
</gene>
<keyword evidence="8" id="KW-1185">Reference proteome</keyword>
<evidence type="ECO:0000313" key="7">
    <source>
        <dbReference type="EMBL" id="AKD02948.1"/>
    </source>
</evidence>
<feature type="transmembrane region" description="Helical" evidence="5">
    <location>
        <begin position="72"/>
        <end position="93"/>
    </location>
</feature>
<dbReference type="EMBL" id="CP009621">
    <property type="protein sequence ID" value="AKD02948.1"/>
    <property type="molecule type" value="Genomic_DNA"/>
</dbReference>
<evidence type="ECO:0000313" key="8">
    <source>
        <dbReference type="Proteomes" id="UP000033109"/>
    </source>
</evidence>
<dbReference type="Pfam" id="PF02656">
    <property type="entry name" value="DUF202"/>
    <property type="match status" value="1"/>
</dbReference>
<proteinExistence type="predicted"/>
<feature type="transmembrane region" description="Helical" evidence="5">
    <location>
        <begin position="46"/>
        <end position="66"/>
    </location>
</feature>
<keyword evidence="2 5" id="KW-0812">Transmembrane</keyword>
<evidence type="ECO:0000259" key="6">
    <source>
        <dbReference type="Pfam" id="PF02656"/>
    </source>
</evidence>
<protein>
    <recommendedName>
        <fullName evidence="6">DUF202 domain-containing protein</fullName>
    </recommendedName>
</protein>
<name>A0A0E3ZFL1_9BACT</name>
<dbReference type="GO" id="GO:0012505">
    <property type="term" value="C:endomembrane system"/>
    <property type="evidence" value="ECO:0007669"/>
    <property type="project" value="UniProtKB-SubCell"/>
</dbReference>
<evidence type="ECO:0000256" key="4">
    <source>
        <dbReference type="ARBA" id="ARBA00023136"/>
    </source>
</evidence>
<dbReference type="InterPro" id="IPR003807">
    <property type="entry name" value="DUF202"/>
</dbReference>
<feature type="domain" description="DUF202" evidence="6">
    <location>
        <begin position="37"/>
        <end position="100"/>
    </location>
</feature>
<accession>A0A0E3ZFL1</accession>
<dbReference type="OrthoDB" id="582337at2"/>
<keyword evidence="4 5" id="KW-0472">Membrane</keyword>
<reference evidence="7 8" key="1">
    <citation type="journal article" date="2015" name="Sci. Rep.">
        <title>Unraveling adaptation of Pontibacter korlensis to radiation and infertility in desert through complete genome and comparative transcriptomic analysis.</title>
        <authorList>
            <person name="Dai J."/>
            <person name="Dai W."/>
            <person name="Qiu C."/>
            <person name="Yang Z."/>
            <person name="Zhang Y."/>
            <person name="Zhou M."/>
            <person name="Zhang L."/>
            <person name="Fang C."/>
            <person name="Gao Q."/>
            <person name="Yang Q."/>
            <person name="Li X."/>
            <person name="Wang Z."/>
            <person name="Wang Z."/>
            <person name="Jia Z."/>
            <person name="Chen X."/>
        </authorList>
    </citation>
    <scope>NUCLEOTIDE SEQUENCE [LARGE SCALE GENOMIC DNA]</scope>
    <source>
        <strain evidence="7 8">X14-1T</strain>
    </source>
</reference>
<organism evidence="7 8">
    <name type="scientific">Pontibacter korlensis</name>
    <dbReference type="NCBI Taxonomy" id="400092"/>
    <lineage>
        <taxon>Bacteria</taxon>
        <taxon>Pseudomonadati</taxon>
        <taxon>Bacteroidota</taxon>
        <taxon>Cytophagia</taxon>
        <taxon>Cytophagales</taxon>
        <taxon>Hymenobacteraceae</taxon>
        <taxon>Pontibacter</taxon>
    </lineage>
</organism>